<feature type="region of interest" description="Disordered" evidence="1">
    <location>
        <begin position="33"/>
        <end position="115"/>
    </location>
</feature>
<dbReference type="InterPro" id="IPR012340">
    <property type="entry name" value="NA-bd_OB-fold"/>
</dbReference>
<dbReference type="RefSeq" id="XP_029231451.1">
    <property type="nucleotide sequence ID" value="XM_029368399.1"/>
</dbReference>
<dbReference type="InterPro" id="IPR002059">
    <property type="entry name" value="CSP_DNA-bd"/>
</dbReference>
<evidence type="ECO:0000313" key="3">
    <source>
        <dbReference type="EMBL" id="RNF26245.1"/>
    </source>
</evidence>
<dbReference type="GeneID" id="40315072"/>
<sequence>MFLQPGSWATTCDLGGPQFIAFGLSNQRLVPAPMGYPPAEAQQQQQQQHVYPPTPPSFAQSCNGAGHRGEQGGGRGSWRQSGSNLGSCETSPGQVSGSGWGLSMQSPTSSPASSMGTPPVYFVLQPSPAQSPQLAAPSANIMALPPHAPPAAPHGPSQENGTRYELGEWYEGVVKRYNPMRGFGFLTATHHLKVISPPPLPAQQQTSITARTNTPPSPTAAIAAAAGATQPKKLDARNDAHMELQAHVVRTPVTIGDIFLHQSYIQMQGFRALSIGDKVVFRVGVLQGKKAHQAVSVQRVPNTENREAVTAPAPRVDAAPLTATEEKSATQQPAEPSAHTRKSLEQLLQHVAMKQEEGLEGEPGDELTMSAFSLDPEAAREECGEGCSLPTPMFCRNFPSIGCTNAVDEQESAPYTSEPIAFAENDEVWEFLANFGVS</sequence>
<evidence type="ECO:0000259" key="2">
    <source>
        <dbReference type="Pfam" id="PF00313"/>
    </source>
</evidence>
<feature type="compositionally biased region" description="Low complexity" evidence="1">
    <location>
        <begin position="103"/>
        <end position="115"/>
    </location>
</feature>
<reference evidence="3 4" key="1">
    <citation type="journal article" date="2018" name="BMC Genomics">
        <title>Genomic comparison of Trypanosoma conorhini and Trypanosoma rangeli to Trypanosoma cruzi strains of high and low virulence.</title>
        <authorList>
            <person name="Bradwell K.R."/>
            <person name="Koparde V.N."/>
            <person name="Matveyev A.V."/>
            <person name="Serrano M.G."/>
            <person name="Alves J.M."/>
            <person name="Parikh H."/>
            <person name="Huang B."/>
            <person name="Lee V."/>
            <person name="Espinosa-Alvarez O."/>
            <person name="Ortiz P.A."/>
            <person name="Costa-Martins A.G."/>
            <person name="Teixeira M.M."/>
            <person name="Buck G.A."/>
        </authorList>
    </citation>
    <scope>NUCLEOTIDE SEQUENCE [LARGE SCALE GENOMIC DNA]</scope>
    <source>
        <strain evidence="3 4">025E</strain>
    </source>
</reference>
<feature type="compositionally biased region" description="Polar residues" evidence="1">
    <location>
        <begin position="84"/>
        <end position="97"/>
    </location>
</feature>
<keyword evidence="4" id="KW-1185">Reference proteome</keyword>
<feature type="domain" description="CSD" evidence="2">
    <location>
        <begin position="256"/>
        <end position="299"/>
    </location>
</feature>
<accession>A0A422Q8D4</accession>
<comment type="caution">
    <text evidence="3">The sequence shown here is derived from an EMBL/GenBank/DDBJ whole genome shotgun (WGS) entry which is preliminary data.</text>
</comment>
<gene>
    <name evidence="3" type="ORF">Tco025E_01461</name>
</gene>
<feature type="region of interest" description="Disordered" evidence="1">
    <location>
        <begin position="297"/>
        <end position="342"/>
    </location>
</feature>
<dbReference type="OrthoDB" id="422005at2759"/>
<organism evidence="3 4">
    <name type="scientific">Trypanosoma conorhini</name>
    <dbReference type="NCBI Taxonomy" id="83891"/>
    <lineage>
        <taxon>Eukaryota</taxon>
        <taxon>Discoba</taxon>
        <taxon>Euglenozoa</taxon>
        <taxon>Kinetoplastea</taxon>
        <taxon>Metakinetoplastina</taxon>
        <taxon>Trypanosomatida</taxon>
        <taxon>Trypanosomatidae</taxon>
        <taxon>Trypanosoma</taxon>
    </lineage>
</organism>
<protein>
    <recommendedName>
        <fullName evidence="2">CSD domain-containing protein</fullName>
    </recommendedName>
</protein>
<proteinExistence type="predicted"/>
<dbReference type="Pfam" id="PF00313">
    <property type="entry name" value="CSD"/>
    <property type="match status" value="1"/>
</dbReference>
<dbReference type="GO" id="GO:0003676">
    <property type="term" value="F:nucleic acid binding"/>
    <property type="evidence" value="ECO:0007669"/>
    <property type="project" value="InterPro"/>
</dbReference>
<evidence type="ECO:0000313" key="4">
    <source>
        <dbReference type="Proteomes" id="UP000284403"/>
    </source>
</evidence>
<dbReference type="Gene3D" id="2.40.50.140">
    <property type="entry name" value="Nucleic acid-binding proteins"/>
    <property type="match status" value="1"/>
</dbReference>
<name>A0A422Q8D4_9TRYP</name>
<dbReference type="EMBL" id="MKKU01000050">
    <property type="protein sequence ID" value="RNF26245.1"/>
    <property type="molecule type" value="Genomic_DNA"/>
</dbReference>
<dbReference type="AlphaFoldDB" id="A0A422Q8D4"/>
<dbReference type="Proteomes" id="UP000284403">
    <property type="component" value="Unassembled WGS sequence"/>
</dbReference>
<evidence type="ECO:0000256" key="1">
    <source>
        <dbReference type="SAM" id="MobiDB-lite"/>
    </source>
</evidence>